<evidence type="ECO:0000256" key="4">
    <source>
        <dbReference type="ARBA" id="ARBA00022692"/>
    </source>
</evidence>
<dbReference type="GO" id="GO:0019684">
    <property type="term" value="P:photosynthesis, light reaction"/>
    <property type="evidence" value="ECO:0007669"/>
    <property type="project" value="UniProtKB-UniRule"/>
</dbReference>
<feature type="transmembrane region" description="Helical" evidence="13">
    <location>
        <begin position="470"/>
        <end position="492"/>
    </location>
</feature>
<keyword evidence="10 13" id="KW-0520">NAD</keyword>
<dbReference type="PANTHER" id="PTHR22773">
    <property type="entry name" value="NADH DEHYDROGENASE"/>
    <property type="match status" value="1"/>
</dbReference>
<evidence type="ECO:0000256" key="7">
    <source>
        <dbReference type="ARBA" id="ARBA00022957"/>
    </source>
</evidence>
<feature type="transmembrane region" description="Helical" evidence="13">
    <location>
        <begin position="417"/>
        <end position="438"/>
    </location>
</feature>
<keyword evidence="8 13" id="KW-1278">Translocase</keyword>
<dbReference type="InterPro" id="IPR001750">
    <property type="entry name" value="ND/Mrp_TM"/>
</dbReference>
<comment type="subunit">
    <text evidence="13">NDH is composed of at least 16 different subunits, 5 of which are encoded in the nucleus.</text>
</comment>
<keyword evidence="11 13" id="KW-0793">Thylakoid</keyword>
<accession>A0A897FY89</accession>
<evidence type="ECO:0000256" key="13">
    <source>
        <dbReference type="HAMAP-Rule" id="MF_00445"/>
    </source>
</evidence>
<comment type="similarity">
    <text evidence="13">Belongs to the complex I subunit 2 family.</text>
</comment>
<keyword evidence="2 13" id="KW-0813">Transport</keyword>
<evidence type="ECO:0000256" key="10">
    <source>
        <dbReference type="ARBA" id="ARBA00023027"/>
    </source>
</evidence>
<geneLocation type="chloroplast" evidence="16"/>
<feature type="transmembrane region" description="Helical" evidence="13">
    <location>
        <begin position="89"/>
        <end position="109"/>
    </location>
</feature>
<gene>
    <name evidence="13 16" type="primary">ndhB</name>
</gene>
<dbReference type="PRINTS" id="PR01434">
    <property type="entry name" value="NADHDHGNASE5"/>
</dbReference>
<evidence type="ECO:0000256" key="5">
    <source>
        <dbReference type="ARBA" id="ARBA00022719"/>
    </source>
</evidence>
<keyword evidence="12 13" id="KW-0472">Membrane</keyword>
<evidence type="ECO:0000256" key="6">
    <source>
        <dbReference type="ARBA" id="ARBA00022857"/>
    </source>
</evidence>
<dbReference type="GO" id="GO:0008137">
    <property type="term" value="F:NADH dehydrogenase (ubiquinone) activity"/>
    <property type="evidence" value="ECO:0007669"/>
    <property type="project" value="InterPro"/>
</dbReference>
<keyword evidence="9 13" id="KW-1133">Transmembrane helix</keyword>
<dbReference type="GeneID" id="67280484"/>
<dbReference type="Pfam" id="PF19530">
    <property type="entry name" value="Ndh2_N"/>
    <property type="match status" value="1"/>
</dbReference>
<dbReference type="InterPro" id="IPR045693">
    <property type="entry name" value="Ndh2_N"/>
</dbReference>
<comment type="catalytic activity">
    <reaction evidence="13">
        <text>a plastoquinone + NADPH + (n+1) H(+)(in) = a plastoquinol + NADP(+) + n H(+)(out)</text>
        <dbReference type="Rhea" id="RHEA:42612"/>
        <dbReference type="Rhea" id="RHEA-COMP:9561"/>
        <dbReference type="Rhea" id="RHEA-COMP:9562"/>
        <dbReference type="ChEBI" id="CHEBI:15378"/>
        <dbReference type="ChEBI" id="CHEBI:17757"/>
        <dbReference type="ChEBI" id="CHEBI:57783"/>
        <dbReference type="ChEBI" id="CHEBI:58349"/>
        <dbReference type="ChEBI" id="CHEBI:62192"/>
    </reaction>
</comment>
<protein>
    <recommendedName>
        <fullName evidence="13">NAD(P)H-quinone oxidoreductase subunit 2, chloroplastic</fullName>
        <ecNumber evidence="13">7.1.1.-</ecNumber>
    </recommendedName>
    <alternativeName>
        <fullName evidence="13">NAD(P)H dehydrogenase, subunit 2</fullName>
    </alternativeName>
    <alternativeName>
        <fullName evidence="13">NADH-plastoquinone oxidoreductase subunit 2</fullName>
    </alternativeName>
</protein>
<dbReference type="NCBIfam" id="TIGR01770">
    <property type="entry name" value="NDH_I_N"/>
    <property type="match status" value="1"/>
</dbReference>
<dbReference type="AlphaFoldDB" id="A0A897FY89"/>
<dbReference type="NCBIfam" id="NF002701">
    <property type="entry name" value="PRK02504.1"/>
    <property type="match status" value="1"/>
</dbReference>
<feature type="transmembrane region" description="Helical" evidence="13">
    <location>
        <begin position="383"/>
        <end position="405"/>
    </location>
</feature>
<dbReference type="RefSeq" id="YP_010171658.1">
    <property type="nucleotide sequence ID" value="NC_057625.1"/>
</dbReference>
<sequence length="500" mass="55289">MLDSTRIFMKAFHLLLFDGSFIFPECILIFGLILLLMIDSTSDQKDIPWLYFISSTSLVMSITALLFRWREEPTISFSGNFQTNNFNEIFQFLILLCSTLCIPLSVEYIECTEMAITEFLLFVLTATLGGMFLCGANDLITIFVAPECFSLCSYLLSGYTKKDVRSNEATTKYLLMGGASSSILVHGFSWLYGSSGGEIELQEIVNGLINTQMYNSPGISIALIFITVGIGFKLSLAPSHQWTPDVYEGSPTPVVAFLSVTSKVAASASATRIFDIPFYFSSNEWHLLLEILAILSMILGNLIAITQTSMKRMLAYSSIGQIGYVIIGIIVGDSNGGYASMITYMLFYISMNLGTFACIVSFGLRTGTDNIRDYAGLYTKDPFLALSLALCLLSLGGLPPLAGFFGKLHLFWCGWQAGLYFLVSIGLLTSVVSIYYYLKIIKLLMTGRNQEITPHVRNYRRSPLRSNNSIELSMIVCVIASTIPGISMNPIIEIAQDTLF</sequence>
<evidence type="ECO:0000256" key="1">
    <source>
        <dbReference type="ARBA" id="ARBA00004141"/>
    </source>
</evidence>
<evidence type="ECO:0000256" key="12">
    <source>
        <dbReference type="ARBA" id="ARBA00023136"/>
    </source>
</evidence>
<evidence type="ECO:0000256" key="3">
    <source>
        <dbReference type="ARBA" id="ARBA00022528"/>
    </source>
</evidence>
<evidence type="ECO:0000256" key="9">
    <source>
        <dbReference type="ARBA" id="ARBA00022989"/>
    </source>
</evidence>
<proteinExistence type="inferred from homology"/>
<feature type="transmembrane region" description="Helical" evidence="13">
    <location>
        <begin position="313"/>
        <end position="332"/>
    </location>
</feature>
<feature type="transmembrane region" description="Helical" evidence="13">
    <location>
        <begin position="213"/>
        <end position="234"/>
    </location>
</feature>
<evidence type="ECO:0000256" key="2">
    <source>
        <dbReference type="ARBA" id="ARBA00022448"/>
    </source>
</evidence>
<feature type="transmembrane region" description="Helical" evidence="13">
    <location>
        <begin position="286"/>
        <end position="306"/>
    </location>
</feature>
<dbReference type="InterPro" id="IPR010096">
    <property type="entry name" value="NADH-Q_OxRdtase_suN/2"/>
</dbReference>
<organism evidence="16">
    <name type="scientific">Rubus incanus</name>
    <dbReference type="NCBI Taxonomy" id="2814615"/>
    <lineage>
        <taxon>Eukaryota</taxon>
        <taxon>Viridiplantae</taxon>
        <taxon>Streptophyta</taxon>
        <taxon>Embryophyta</taxon>
        <taxon>Tracheophyta</taxon>
        <taxon>Spermatophyta</taxon>
        <taxon>Magnoliopsida</taxon>
        <taxon>eudicotyledons</taxon>
        <taxon>Gunneridae</taxon>
        <taxon>Pentapetalae</taxon>
        <taxon>rosids</taxon>
        <taxon>fabids</taxon>
        <taxon>Rosales</taxon>
        <taxon>Rosaceae</taxon>
        <taxon>Rosoideae</taxon>
        <taxon>Rosoideae incertae sedis</taxon>
        <taxon>Rubus</taxon>
    </lineage>
</organism>
<evidence type="ECO:0000256" key="8">
    <source>
        <dbReference type="ARBA" id="ARBA00022967"/>
    </source>
</evidence>
<keyword evidence="3 16" id="KW-0150">Chloroplast</keyword>
<evidence type="ECO:0000259" key="15">
    <source>
        <dbReference type="Pfam" id="PF19530"/>
    </source>
</evidence>
<evidence type="ECO:0000256" key="11">
    <source>
        <dbReference type="ARBA" id="ARBA00023078"/>
    </source>
</evidence>
<dbReference type="GO" id="GO:0009535">
    <property type="term" value="C:chloroplast thylakoid membrane"/>
    <property type="evidence" value="ECO:0007669"/>
    <property type="project" value="UniProtKB-SubCell"/>
</dbReference>
<keyword evidence="4 13" id="KW-0812">Transmembrane</keyword>
<keyword evidence="7 13" id="KW-0618">Plastoquinone</keyword>
<dbReference type="GO" id="GO:0048038">
    <property type="term" value="F:quinone binding"/>
    <property type="evidence" value="ECO:0007669"/>
    <property type="project" value="UniProtKB-KW"/>
</dbReference>
<comment type="catalytic activity">
    <reaction evidence="13">
        <text>a plastoquinone + NADH + (n+1) H(+)(in) = a plastoquinol + NAD(+) + n H(+)(out)</text>
        <dbReference type="Rhea" id="RHEA:42608"/>
        <dbReference type="Rhea" id="RHEA-COMP:9561"/>
        <dbReference type="Rhea" id="RHEA-COMP:9562"/>
        <dbReference type="ChEBI" id="CHEBI:15378"/>
        <dbReference type="ChEBI" id="CHEBI:17757"/>
        <dbReference type="ChEBI" id="CHEBI:57540"/>
        <dbReference type="ChEBI" id="CHEBI:57945"/>
        <dbReference type="ChEBI" id="CHEBI:62192"/>
    </reaction>
</comment>
<dbReference type="EC" id="7.1.1.-" evidence="13"/>
<dbReference type="GO" id="GO:0042773">
    <property type="term" value="P:ATP synthesis coupled electron transport"/>
    <property type="evidence" value="ECO:0007669"/>
    <property type="project" value="InterPro"/>
</dbReference>
<comment type="function">
    <text evidence="13">NDH shuttles electrons from NAD(P)H:plastoquinone, via FMN and iron-sulfur (Fe-S) centers, to quinones in the photosynthetic chain and possibly in a chloroplast respiratory chain. The immediate electron acceptor for the enzyme in this species is believed to be plastoquinone. Couples the redox reaction to proton translocation, and thus conserves the redox energy in a proton gradient.</text>
</comment>
<feature type="domain" description="NAD(P)H-quinone oxidoreductase subunit 2 N-terminal" evidence="15">
    <location>
        <begin position="8"/>
        <end position="107"/>
    </location>
</feature>
<feature type="transmembrane region" description="Helical" evidence="13">
    <location>
        <begin position="338"/>
        <end position="362"/>
    </location>
</feature>
<feature type="transmembrane region" description="Helical" evidence="13">
    <location>
        <begin position="49"/>
        <end position="69"/>
    </location>
</feature>
<keyword evidence="6 13" id="KW-0521">NADP</keyword>
<dbReference type="RefSeq" id="YP_010171643.1">
    <property type="nucleotide sequence ID" value="NC_057625.1"/>
</dbReference>
<dbReference type="Pfam" id="PF00361">
    <property type="entry name" value="Proton_antipo_M"/>
    <property type="match status" value="1"/>
</dbReference>
<feature type="transmembrane region" description="Helical" evidence="13">
    <location>
        <begin position="116"/>
        <end position="133"/>
    </location>
</feature>
<reference evidence="16" key="1">
    <citation type="journal article" name="Sci. Rep.">
        <title>Characterization and comparative analysis among plastome sequences of eight endemic Rubus (Rosaceae) species in Taiwan.</title>
        <authorList>
            <person name="Yang J."/>
            <person name="Chiang Y.C."/>
            <person name="Hsu T.W."/>
            <person name="Kim S.H."/>
            <person name="Pak J.H."/>
            <person name="Kim S.C."/>
        </authorList>
    </citation>
    <scope>NUCLEOTIDE SEQUENCE</scope>
</reference>
<name>A0A897FY89_9ROSA</name>
<dbReference type="GeneID" id="67280440"/>
<evidence type="ECO:0000313" key="16">
    <source>
        <dbReference type="EMBL" id="QSF19475.1"/>
    </source>
</evidence>
<comment type="subcellular location">
    <subcellularLocation>
        <location evidence="1">Membrane</location>
        <topology evidence="1">Multi-pass membrane protein</topology>
    </subcellularLocation>
    <subcellularLocation>
        <location evidence="13">Plastid</location>
        <location evidence="13">Chloroplast thylakoid membrane</location>
        <topology evidence="13">Multi-pass membrane protein</topology>
    </subcellularLocation>
</comment>
<feature type="transmembrane region" description="Helical" evidence="13">
    <location>
        <begin position="12"/>
        <end position="37"/>
    </location>
</feature>
<dbReference type="GO" id="GO:0016655">
    <property type="term" value="F:oxidoreductase activity, acting on NAD(P)H, quinone or similar compound as acceptor"/>
    <property type="evidence" value="ECO:0007669"/>
    <property type="project" value="UniProtKB-UniRule"/>
</dbReference>
<keyword evidence="16" id="KW-0934">Plastid</keyword>
<keyword evidence="5 13" id="KW-0874">Quinone</keyword>
<dbReference type="HAMAP" id="MF_00445">
    <property type="entry name" value="NDH1_NuoN_1"/>
    <property type="match status" value="1"/>
</dbReference>
<feature type="domain" description="NADH:quinone oxidoreductase/Mrp antiporter transmembrane" evidence="14">
    <location>
        <begin position="136"/>
        <end position="432"/>
    </location>
</feature>
<evidence type="ECO:0000259" key="14">
    <source>
        <dbReference type="Pfam" id="PF00361"/>
    </source>
</evidence>
<dbReference type="EMBL" id="MT274119">
    <property type="protein sequence ID" value="QSF19475.1"/>
    <property type="molecule type" value="Genomic_DNA"/>
</dbReference>
<dbReference type="EMBL" id="MT274119">
    <property type="protein sequence ID" value="QSF19476.1"/>
    <property type="molecule type" value="Genomic_DNA"/>
</dbReference>